<evidence type="ECO:0000313" key="3">
    <source>
        <dbReference type="Proteomes" id="UP000719412"/>
    </source>
</evidence>
<feature type="chain" id="PRO_5035164157" evidence="1">
    <location>
        <begin position="22"/>
        <end position="217"/>
    </location>
</feature>
<dbReference type="AlphaFoldDB" id="A0A8J6HQE9"/>
<reference evidence="2" key="2">
    <citation type="submission" date="2021-08" db="EMBL/GenBank/DDBJ databases">
        <authorList>
            <person name="Eriksson T."/>
        </authorList>
    </citation>
    <scope>NUCLEOTIDE SEQUENCE</scope>
    <source>
        <strain evidence="2">Stoneville</strain>
        <tissue evidence="2">Whole head</tissue>
    </source>
</reference>
<keyword evidence="3" id="KW-1185">Reference proteome</keyword>
<proteinExistence type="predicted"/>
<sequence length="217" mass="24695">MNANTIIFIFVVIATIQDNKAATVTEAKTKLLELREFTAKHMGLANSEDTKMSNEIDAATLMSKQHGLAEIERKCYKFLKKLEADKVRTRMCRGVRDNVVEHVKKSNTEELVQCINQQGNDSVNLLSKQKLELADHVWNAIAEEEKQIILCGQSEQCFDRVIATIKDKITEVAHVIEDDVKIREHHKEVQLHQIKTCASRIIENTENSLNSIDTCSY</sequence>
<dbReference type="EMBL" id="JABDTM020017583">
    <property type="protein sequence ID" value="KAH0818487.1"/>
    <property type="molecule type" value="Genomic_DNA"/>
</dbReference>
<evidence type="ECO:0000313" key="2">
    <source>
        <dbReference type="EMBL" id="KAH0818487.1"/>
    </source>
</evidence>
<comment type="caution">
    <text evidence="2">The sequence shown here is derived from an EMBL/GenBank/DDBJ whole genome shotgun (WGS) entry which is preliminary data.</text>
</comment>
<evidence type="ECO:0000256" key="1">
    <source>
        <dbReference type="SAM" id="SignalP"/>
    </source>
</evidence>
<gene>
    <name evidence="2" type="ORF">GEV33_004306</name>
</gene>
<reference evidence="2" key="1">
    <citation type="journal article" date="2020" name="J Insects Food Feed">
        <title>The yellow mealworm (Tenebrio molitor) genome: a resource for the emerging insects as food and feed industry.</title>
        <authorList>
            <person name="Eriksson T."/>
            <person name="Andere A."/>
            <person name="Kelstrup H."/>
            <person name="Emery V."/>
            <person name="Picard C."/>
        </authorList>
    </citation>
    <scope>NUCLEOTIDE SEQUENCE</scope>
    <source>
        <strain evidence="2">Stoneville</strain>
        <tissue evidence="2">Whole head</tissue>
    </source>
</reference>
<name>A0A8J6HQE9_TENMO</name>
<protein>
    <submittedName>
        <fullName evidence="2">Uncharacterized protein</fullName>
    </submittedName>
</protein>
<dbReference type="Proteomes" id="UP000719412">
    <property type="component" value="Unassembled WGS sequence"/>
</dbReference>
<accession>A0A8J6HQE9</accession>
<feature type="signal peptide" evidence="1">
    <location>
        <begin position="1"/>
        <end position="21"/>
    </location>
</feature>
<organism evidence="2 3">
    <name type="scientific">Tenebrio molitor</name>
    <name type="common">Yellow mealworm beetle</name>
    <dbReference type="NCBI Taxonomy" id="7067"/>
    <lineage>
        <taxon>Eukaryota</taxon>
        <taxon>Metazoa</taxon>
        <taxon>Ecdysozoa</taxon>
        <taxon>Arthropoda</taxon>
        <taxon>Hexapoda</taxon>
        <taxon>Insecta</taxon>
        <taxon>Pterygota</taxon>
        <taxon>Neoptera</taxon>
        <taxon>Endopterygota</taxon>
        <taxon>Coleoptera</taxon>
        <taxon>Polyphaga</taxon>
        <taxon>Cucujiformia</taxon>
        <taxon>Tenebrionidae</taxon>
        <taxon>Tenebrio</taxon>
    </lineage>
</organism>
<keyword evidence="1" id="KW-0732">Signal</keyword>